<comment type="subcellular location">
    <subcellularLocation>
        <location evidence="1">Cell membrane</location>
        <topology evidence="1">Multi-pass membrane protein</topology>
    </subcellularLocation>
</comment>
<evidence type="ECO:0000256" key="2">
    <source>
        <dbReference type="ARBA" id="ARBA00022475"/>
    </source>
</evidence>
<keyword evidence="9" id="KW-1185">Reference proteome</keyword>
<feature type="transmembrane region" description="Helical" evidence="6">
    <location>
        <begin position="142"/>
        <end position="163"/>
    </location>
</feature>
<evidence type="ECO:0000259" key="7">
    <source>
        <dbReference type="Pfam" id="PF09335"/>
    </source>
</evidence>
<evidence type="ECO:0000256" key="5">
    <source>
        <dbReference type="ARBA" id="ARBA00023136"/>
    </source>
</evidence>
<dbReference type="InterPro" id="IPR032816">
    <property type="entry name" value="VTT_dom"/>
</dbReference>
<comment type="caution">
    <text evidence="8">The sequence shown here is derived from an EMBL/GenBank/DDBJ whole genome shotgun (WGS) entry which is preliminary data.</text>
</comment>
<feature type="transmembrane region" description="Helical" evidence="6">
    <location>
        <begin position="7"/>
        <end position="29"/>
    </location>
</feature>
<keyword evidence="2" id="KW-1003">Cell membrane</keyword>
<keyword evidence="4 6" id="KW-1133">Transmembrane helix</keyword>
<evidence type="ECO:0000256" key="1">
    <source>
        <dbReference type="ARBA" id="ARBA00004651"/>
    </source>
</evidence>
<dbReference type="PANTHER" id="PTHR42709:SF6">
    <property type="entry name" value="UNDECAPRENYL PHOSPHATE TRANSPORTER A"/>
    <property type="match status" value="1"/>
</dbReference>
<name>A0ABU4RLB1_9HYPH</name>
<dbReference type="Pfam" id="PF09335">
    <property type="entry name" value="VTT_dom"/>
    <property type="match status" value="1"/>
</dbReference>
<gene>
    <name evidence="8" type="ORF">SCD90_02270</name>
</gene>
<dbReference type="EMBL" id="JAXAFJ010000001">
    <property type="protein sequence ID" value="MDX6804879.1"/>
    <property type="molecule type" value="Genomic_DNA"/>
</dbReference>
<feature type="transmembrane region" description="Helical" evidence="6">
    <location>
        <begin position="49"/>
        <end position="74"/>
    </location>
</feature>
<dbReference type="InterPro" id="IPR051311">
    <property type="entry name" value="DedA_domain"/>
</dbReference>
<evidence type="ECO:0000256" key="3">
    <source>
        <dbReference type="ARBA" id="ARBA00022692"/>
    </source>
</evidence>
<proteinExistence type="predicted"/>
<keyword evidence="5 6" id="KW-0472">Membrane</keyword>
<evidence type="ECO:0000256" key="4">
    <source>
        <dbReference type="ARBA" id="ARBA00022989"/>
    </source>
</evidence>
<keyword evidence="3 6" id="KW-0812">Transmembrane</keyword>
<evidence type="ECO:0000313" key="8">
    <source>
        <dbReference type="EMBL" id="MDX6804879.1"/>
    </source>
</evidence>
<dbReference type="RefSeq" id="WP_319842993.1">
    <property type="nucleotide sequence ID" value="NZ_JAXAFJ010000001.1"/>
</dbReference>
<evidence type="ECO:0000256" key="6">
    <source>
        <dbReference type="SAM" id="Phobius"/>
    </source>
</evidence>
<sequence>MDPLADIASVVAAYGLLGLCLMGLAERLLPVLPSYGLLLSVGVGAAEGVWSLPAAFLAITAGGALGCALCFFAVRALGDARSSRLISGAGRIFGISNVRMERWQASFRRNQSGLAFGMQLVPTLRLFAPAFAAVLGGSTRRFLLASTMGVAVWNGLFILAGFAASHLMSDLNTTVLTMGALGCLLSVEAGVLWIARSIRARSGLRATQIATGARTPFA</sequence>
<protein>
    <submittedName>
        <fullName evidence="8">VTT domain-containing protein</fullName>
    </submittedName>
</protein>
<organism evidence="8 9">
    <name type="scientific">Terrihabitans rhizophilus</name>
    <dbReference type="NCBI Taxonomy" id="3092662"/>
    <lineage>
        <taxon>Bacteria</taxon>
        <taxon>Pseudomonadati</taxon>
        <taxon>Pseudomonadota</taxon>
        <taxon>Alphaproteobacteria</taxon>
        <taxon>Hyphomicrobiales</taxon>
        <taxon>Terrihabitans</taxon>
    </lineage>
</organism>
<evidence type="ECO:0000313" key="9">
    <source>
        <dbReference type="Proteomes" id="UP001274321"/>
    </source>
</evidence>
<accession>A0ABU4RLB1</accession>
<dbReference type="Proteomes" id="UP001274321">
    <property type="component" value="Unassembled WGS sequence"/>
</dbReference>
<feature type="domain" description="VTT" evidence="7">
    <location>
        <begin position="33"/>
        <end position="161"/>
    </location>
</feature>
<dbReference type="PANTHER" id="PTHR42709">
    <property type="entry name" value="ALKALINE PHOSPHATASE LIKE PROTEIN"/>
    <property type="match status" value="1"/>
</dbReference>
<reference evidence="8 9" key="1">
    <citation type="submission" date="2023-11" db="EMBL/GenBank/DDBJ databases">
        <authorList>
            <person name="Bao R."/>
        </authorList>
    </citation>
    <scope>NUCLEOTIDE SEQUENCE [LARGE SCALE GENOMIC DNA]</scope>
    <source>
        <strain evidence="8 9">PJ23</strain>
    </source>
</reference>
<feature type="transmembrane region" description="Helical" evidence="6">
    <location>
        <begin position="175"/>
        <end position="195"/>
    </location>
</feature>